<proteinExistence type="predicted"/>
<evidence type="ECO:0000256" key="1">
    <source>
        <dbReference type="SAM" id="MobiDB-lite"/>
    </source>
</evidence>
<protein>
    <submittedName>
        <fullName evidence="2">Uncharacterized protein</fullName>
    </submittedName>
</protein>
<evidence type="ECO:0000313" key="3">
    <source>
        <dbReference type="Proteomes" id="UP001530293"/>
    </source>
</evidence>
<dbReference type="Proteomes" id="UP001530293">
    <property type="component" value="Unassembled WGS sequence"/>
</dbReference>
<comment type="caution">
    <text evidence="2">The sequence shown here is derived from an EMBL/GenBank/DDBJ whole genome shotgun (WGS) entry which is preliminary data.</text>
</comment>
<sequence>MKNPVNRLAGAAPRALDSLLGGGTQSTSKDHHEMKQKKERTCSFDLDLSGLHLDARSSGSIGASSSSVGLSGGSIAEEGSVVTFEDLSEFTNELNLDWKGRTRAAAAPQK</sequence>
<keyword evidence="3" id="KW-1185">Reference proteome</keyword>
<dbReference type="AlphaFoldDB" id="A0ABD3M096"/>
<dbReference type="EMBL" id="JALLBG020000265">
    <property type="protein sequence ID" value="KAL3757428.1"/>
    <property type="molecule type" value="Genomic_DNA"/>
</dbReference>
<reference evidence="2 3" key="1">
    <citation type="submission" date="2024-10" db="EMBL/GenBank/DDBJ databases">
        <title>Updated reference genomes for cyclostephanoid diatoms.</title>
        <authorList>
            <person name="Roberts W.R."/>
            <person name="Alverson A.J."/>
        </authorList>
    </citation>
    <scope>NUCLEOTIDE SEQUENCE [LARGE SCALE GENOMIC DNA]</scope>
    <source>
        <strain evidence="2 3">AJA232-27</strain>
    </source>
</reference>
<gene>
    <name evidence="2" type="ORF">ACHAWU_006635</name>
</gene>
<feature type="region of interest" description="Disordered" evidence="1">
    <location>
        <begin position="1"/>
        <end position="39"/>
    </location>
</feature>
<name>A0ABD3M096_9STRA</name>
<evidence type="ECO:0000313" key="2">
    <source>
        <dbReference type="EMBL" id="KAL3757428.1"/>
    </source>
</evidence>
<accession>A0ABD3M096</accession>
<organism evidence="2 3">
    <name type="scientific">Discostella pseudostelligera</name>
    <dbReference type="NCBI Taxonomy" id="259834"/>
    <lineage>
        <taxon>Eukaryota</taxon>
        <taxon>Sar</taxon>
        <taxon>Stramenopiles</taxon>
        <taxon>Ochrophyta</taxon>
        <taxon>Bacillariophyta</taxon>
        <taxon>Coscinodiscophyceae</taxon>
        <taxon>Thalassiosirophycidae</taxon>
        <taxon>Stephanodiscales</taxon>
        <taxon>Stephanodiscaceae</taxon>
        <taxon>Discostella</taxon>
    </lineage>
</organism>